<dbReference type="AlphaFoldDB" id="A0A6A1WF11"/>
<evidence type="ECO:0000313" key="5">
    <source>
        <dbReference type="EMBL" id="KAB1223801.1"/>
    </source>
</evidence>
<comment type="subcellular location">
    <subcellularLocation>
        <location evidence="1">Mitochondrion</location>
    </subcellularLocation>
</comment>
<dbReference type="Gene3D" id="1.10.10.140">
    <property type="entry name" value="Cytochrome c oxidase, subunit VIb"/>
    <property type="match status" value="1"/>
</dbReference>
<feature type="region of interest" description="Disordered" evidence="4">
    <location>
        <begin position="45"/>
        <end position="95"/>
    </location>
</feature>
<keyword evidence="6" id="KW-1185">Reference proteome</keyword>
<dbReference type="Proteomes" id="UP000516437">
    <property type="component" value="Chromosome 2"/>
</dbReference>
<dbReference type="InterPro" id="IPR036549">
    <property type="entry name" value="CX6/COA6-like_sf"/>
</dbReference>
<dbReference type="SUPFAM" id="SSF47694">
    <property type="entry name" value="Cytochrome c oxidase subunit h"/>
    <property type="match status" value="1"/>
</dbReference>
<dbReference type="PANTHER" id="PTHR46281">
    <property type="entry name" value="CYTOCHROME C OXIDASE SUBUNIT 6B"/>
    <property type="match status" value="1"/>
</dbReference>
<dbReference type="OrthoDB" id="1107506at2759"/>
<evidence type="ECO:0000256" key="1">
    <source>
        <dbReference type="ARBA" id="ARBA00004173"/>
    </source>
</evidence>
<dbReference type="InterPro" id="IPR048280">
    <property type="entry name" value="COX6B-like"/>
</dbReference>
<accession>A0A6A1WF11</accession>
<gene>
    <name evidence="5" type="ORF">CJ030_MR2G012890</name>
</gene>
<dbReference type="InterPro" id="IPR003213">
    <property type="entry name" value="Cyt_c_oxidase_su6B"/>
</dbReference>
<organism evidence="5 6">
    <name type="scientific">Morella rubra</name>
    <name type="common">Chinese bayberry</name>
    <dbReference type="NCBI Taxonomy" id="262757"/>
    <lineage>
        <taxon>Eukaryota</taxon>
        <taxon>Viridiplantae</taxon>
        <taxon>Streptophyta</taxon>
        <taxon>Embryophyta</taxon>
        <taxon>Tracheophyta</taxon>
        <taxon>Spermatophyta</taxon>
        <taxon>Magnoliopsida</taxon>
        <taxon>eudicotyledons</taxon>
        <taxon>Gunneridae</taxon>
        <taxon>Pentapetalae</taxon>
        <taxon>rosids</taxon>
        <taxon>fabids</taxon>
        <taxon>Fagales</taxon>
        <taxon>Myricaceae</taxon>
        <taxon>Morella</taxon>
    </lineage>
</organism>
<comment type="caution">
    <text evidence="5">The sequence shown here is derived from an EMBL/GenBank/DDBJ whole genome shotgun (WGS) entry which is preliminary data.</text>
</comment>
<evidence type="ECO:0000256" key="2">
    <source>
        <dbReference type="ARBA" id="ARBA00023128"/>
    </source>
</evidence>
<name>A0A6A1WF11_9ROSI</name>
<keyword evidence="2" id="KW-0496">Mitochondrion</keyword>
<dbReference type="EMBL" id="RXIC02000020">
    <property type="protein sequence ID" value="KAB1223801.1"/>
    <property type="molecule type" value="Genomic_DNA"/>
</dbReference>
<evidence type="ECO:0000313" key="6">
    <source>
        <dbReference type="Proteomes" id="UP000516437"/>
    </source>
</evidence>
<keyword evidence="3" id="KW-1015">Disulfide bond</keyword>
<dbReference type="GO" id="GO:0045277">
    <property type="term" value="C:respiratory chain complex IV"/>
    <property type="evidence" value="ECO:0007669"/>
    <property type="project" value="InterPro"/>
</dbReference>
<dbReference type="Pfam" id="PF02297">
    <property type="entry name" value="COX6B"/>
    <property type="match status" value="1"/>
</dbReference>
<sequence>MGYSICKPVVLEAGDMPMAIVLWMTPLILVESSFNAIFHVTQKKNSSEAAPAATEESDENPEAATEASSENFEEGNAGDQDAAEETPEIKLETAPVDFRFPTTNQTRCCFTRYVEYHRCTAAEGEGAPECENFAKYYRALCPGEWIDRWNENGTFPGPL</sequence>
<evidence type="ECO:0000256" key="4">
    <source>
        <dbReference type="SAM" id="MobiDB-lite"/>
    </source>
</evidence>
<dbReference type="GO" id="GO:0005739">
    <property type="term" value="C:mitochondrion"/>
    <property type="evidence" value="ECO:0007669"/>
    <property type="project" value="UniProtKB-SubCell"/>
</dbReference>
<protein>
    <submittedName>
        <fullName evidence="5">Cytochrome c oxidase subunit 6b-1</fullName>
    </submittedName>
</protein>
<dbReference type="PANTHER" id="PTHR46281:SF2">
    <property type="entry name" value="CYTOCHROME C OXIDASE SUBUNIT 6B-1"/>
    <property type="match status" value="1"/>
</dbReference>
<evidence type="ECO:0000256" key="3">
    <source>
        <dbReference type="ARBA" id="ARBA00023157"/>
    </source>
</evidence>
<dbReference type="CDD" id="cd00926">
    <property type="entry name" value="Cyt_c_Oxidase_VIb"/>
    <property type="match status" value="1"/>
</dbReference>
<reference evidence="5 6" key="1">
    <citation type="journal article" date="2019" name="Plant Biotechnol. J.">
        <title>The red bayberry genome and genetic basis of sex determination.</title>
        <authorList>
            <person name="Jia H.M."/>
            <person name="Jia H.J."/>
            <person name="Cai Q.L."/>
            <person name="Wang Y."/>
            <person name="Zhao H.B."/>
            <person name="Yang W.F."/>
            <person name="Wang G.Y."/>
            <person name="Li Y.H."/>
            <person name="Zhan D.L."/>
            <person name="Shen Y.T."/>
            <person name="Niu Q.F."/>
            <person name="Chang L."/>
            <person name="Qiu J."/>
            <person name="Zhao L."/>
            <person name="Xie H.B."/>
            <person name="Fu W.Y."/>
            <person name="Jin J."/>
            <person name="Li X.W."/>
            <person name="Jiao Y."/>
            <person name="Zhou C.C."/>
            <person name="Tu T."/>
            <person name="Chai C.Y."/>
            <person name="Gao J.L."/>
            <person name="Fan L.J."/>
            <person name="van de Weg E."/>
            <person name="Wang J.Y."/>
            <person name="Gao Z.S."/>
        </authorList>
    </citation>
    <scope>NUCLEOTIDE SEQUENCE [LARGE SCALE GENOMIC DNA]</scope>
    <source>
        <tissue evidence="5">Leaves</tissue>
    </source>
</reference>
<proteinExistence type="predicted"/>